<comment type="caution">
    <text evidence="1">The sequence shown here is derived from an EMBL/GenBank/DDBJ whole genome shotgun (WGS) entry which is preliminary data.</text>
</comment>
<dbReference type="Proteomes" id="UP000308549">
    <property type="component" value="Unassembled WGS sequence"/>
</dbReference>
<name>A0A4U0U0L9_9PEZI</name>
<dbReference type="EMBL" id="NAJL01000018">
    <property type="protein sequence ID" value="TKA28420.1"/>
    <property type="molecule type" value="Genomic_DNA"/>
</dbReference>
<protein>
    <submittedName>
        <fullName evidence="1">Uncharacterized protein</fullName>
    </submittedName>
</protein>
<gene>
    <name evidence="1" type="ORF">B0A50_03887</name>
</gene>
<organism evidence="1 2">
    <name type="scientific">Salinomyces thailandicus</name>
    <dbReference type="NCBI Taxonomy" id="706561"/>
    <lineage>
        <taxon>Eukaryota</taxon>
        <taxon>Fungi</taxon>
        <taxon>Dikarya</taxon>
        <taxon>Ascomycota</taxon>
        <taxon>Pezizomycotina</taxon>
        <taxon>Dothideomycetes</taxon>
        <taxon>Dothideomycetidae</taxon>
        <taxon>Mycosphaerellales</taxon>
        <taxon>Teratosphaeriaceae</taxon>
        <taxon>Salinomyces</taxon>
    </lineage>
</organism>
<reference evidence="1 2" key="1">
    <citation type="submission" date="2017-03" db="EMBL/GenBank/DDBJ databases">
        <title>Genomes of endolithic fungi from Antarctica.</title>
        <authorList>
            <person name="Coleine C."/>
            <person name="Masonjones S."/>
            <person name="Stajich J.E."/>
        </authorList>
    </citation>
    <scope>NUCLEOTIDE SEQUENCE [LARGE SCALE GENOMIC DNA]</scope>
    <source>
        <strain evidence="1 2">CCFEE 6315</strain>
    </source>
</reference>
<proteinExistence type="predicted"/>
<evidence type="ECO:0000313" key="1">
    <source>
        <dbReference type="EMBL" id="TKA28420.1"/>
    </source>
</evidence>
<keyword evidence="2" id="KW-1185">Reference proteome</keyword>
<dbReference type="AlphaFoldDB" id="A0A4U0U0L9"/>
<evidence type="ECO:0000313" key="2">
    <source>
        <dbReference type="Proteomes" id="UP000308549"/>
    </source>
</evidence>
<accession>A0A4U0U0L9</accession>
<sequence>MSEMDGTSNASPPTYAPALQAAANNIARPIQDEIDQQNADIEKAIYSTAAADDKVRPPAAAAQNNAYPSPYLASGKALPTHALQAMVETNAPAYHRTATRTARARCFHLPLPLTVV</sequence>